<dbReference type="Pfam" id="PF01638">
    <property type="entry name" value="HxlR"/>
    <property type="match status" value="1"/>
</dbReference>
<dbReference type="PROSITE" id="PS51118">
    <property type="entry name" value="HTH_HXLR"/>
    <property type="match status" value="1"/>
</dbReference>
<dbReference type="InterPro" id="IPR002577">
    <property type="entry name" value="HTH_HxlR"/>
</dbReference>
<feature type="domain" description="HTH hxlR-type" evidence="4">
    <location>
        <begin position="22"/>
        <end position="121"/>
    </location>
</feature>
<dbReference type="Proteomes" id="UP001595833">
    <property type="component" value="Unassembled WGS sequence"/>
</dbReference>
<dbReference type="SUPFAM" id="SSF46785">
    <property type="entry name" value="Winged helix' DNA-binding domain"/>
    <property type="match status" value="1"/>
</dbReference>
<sequence length="125" mass="14358">MSTHACKTPRRDTTPKIDEVECTTHVPILEVIGRRWMASTLLAGAFGAVRFSEYREAVVGISDRLLTVRLRELQEHGLIRREVIPTTPVQVRYRPTEEGLELLRAIQPLLDWSKRPAQQQERRTG</sequence>
<dbReference type="PANTHER" id="PTHR33204">
    <property type="entry name" value="TRANSCRIPTIONAL REGULATOR, MARR FAMILY"/>
    <property type="match status" value="1"/>
</dbReference>
<evidence type="ECO:0000259" key="4">
    <source>
        <dbReference type="PROSITE" id="PS51118"/>
    </source>
</evidence>
<dbReference type="PANTHER" id="PTHR33204:SF37">
    <property type="entry name" value="HTH-TYPE TRANSCRIPTIONAL REGULATOR YODB"/>
    <property type="match status" value="1"/>
</dbReference>
<dbReference type="EMBL" id="JBHSJB010000001">
    <property type="protein sequence ID" value="MFC5052139.1"/>
    <property type="molecule type" value="Genomic_DNA"/>
</dbReference>
<comment type="caution">
    <text evidence="5">The sequence shown here is derived from an EMBL/GenBank/DDBJ whole genome shotgun (WGS) entry which is preliminary data.</text>
</comment>
<keyword evidence="2" id="KW-0238">DNA-binding</keyword>
<keyword evidence="1" id="KW-0805">Transcription regulation</keyword>
<evidence type="ECO:0000256" key="3">
    <source>
        <dbReference type="ARBA" id="ARBA00023163"/>
    </source>
</evidence>
<dbReference type="InterPro" id="IPR036390">
    <property type="entry name" value="WH_DNA-bd_sf"/>
</dbReference>
<proteinExistence type="predicted"/>
<dbReference type="Gene3D" id="1.10.10.10">
    <property type="entry name" value="Winged helix-like DNA-binding domain superfamily/Winged helix DNA-binding domain"/>
    <property type="match status" value="1"/>
</dbReference>
<keyword evidence="6" id="KW-1185">Reference proteome</keyword>
<evidence type="ECO:0000313" key="6">
    <source>
        <dbReference type="Proteomes" id="UP001595833"/>
    </source>
</evidence>
<protein>
    <submittedName>
        <fullName evidence="5">Winged helix-turn-helix transcriptional regulator</fullName>
    </submittedName>
</protein>
<dbReference type="RefSeq" id="WP_344044011.1">
    <property type="nucleotide sequence ID" value="NZ_BAAAKE010000056.1"/>
</dbReference>
<accession>A0ABV9XSH2</accession>
<dbReference type="InterPro" id="IPR036388">
    <property type="entry name" value="WH-like_DNA-bd_sf"/>
</dbReference>
<evidence type="ECO:0000256" key="2">
    <source>
        <dbReference type="ARBA" id="ARBA00023125"/>
    </source>
</evidence>
<keyword evidence="3" id="KW-0804">Transcription</keyword>
<organism evidence="5 6">
    <name type="scientific">Saccharothrix xinjiangensis</name>
    <dbReference type="NCBI Taxonomy" id="204798"/>
    <lineage>
        <taxon>Bacteria</taxon>
        <taxon>Bacillati</taxon>
        <taxon>Actinomycetota</taxon>
        <taxon>Actinomycetes</taxon>
        <taxon>Pseudonocardiales</taxon>
        <taxon>Pseudonocardiaceae</taxon>
        <taxon>Saccharothrix</taxon>
    </lineage>
</organism>
<name>A0ABV9XSH2_9PSEU</name>
<evidence type="ECO:0000313" key="5">
    <source>
        <dbReference type="EMBL" id="MFC5052139.1"/>
    </source>
</evidence>
<gene>
    <name evidence="5" type="ORF">ACFPFM_00070</name>
</gene>
<reference evidence="6" key="1">
    <citation type="journal article" date="2019" name="Int. J. Syst. Evol. Microbiol.">
        <title>The Global Catalogue of Microorganisms (GCM) 10K type strain sequencing project: providing services to taxonomists for standard genome sequencing and annotation.</title>
        <authorList>
            <consortium name="The Broad Institute Genomics Platform"/>
            <consortium name="The Broad Institute Genome Sequencing Center for Infectious Disease"/>
            <person name="Wu L."/>
            <person name="Ma J."/>
        </authorList>
    </citation>
    <scope>NUCLEOTIDE SEQUENCE [LARGE SCALE GENOMIC DNA]</scope>
    <source>
        <strain evidence="6">KCTC 12848</strain>
    </source>
</reference>
<evidence type="ECO:0000256" key="1">
    <source>
        <dbReference type="ARBA" id="ARBA00023015"/>
    </source>
</evidence>